<keyword evidence="10" id="KW-1185">Reference proteome</keyword>
<reference evidence="9 10" key="1">
    <citation type="submission" date="2017-02" db="EMBL/GenBank/DDBJ databases">
        <authorList>
            <person name="Peterson S.W."/>
        </authorList>
    </citation>
    <scope>NUCLEOTIDE SEQUENCE [LARGE SCALE GENOMIC DNA]</scope>
    <source>
        <strain evidence="9 10">DSM 22899</strain>
    </source>
</reference>
<dbReference type="Pfam" id="PF05195">
    <property type="entry name" value="AMP_N"/>
    <property type="match status" value="1"/>
</dbReference>
<dbReference type="AlphaFoldDB" id="A0A1T5B345"/>
<keyword evidence="5" id="KW-0479">Metal-binding</keyword>
<evidence type="ECO:0000256" key="5">
    <source>
        <dbReference type="ARBA" id="ARBA00022723"/>
    </source>
</evidence>
<evidence type="ECO:0000313" key="10">
    <source>
        <dbReference type="Proteomes" id="UP000190541"/>
    </source>
</evidence>
<dbReference type="InterPro" id="IPR007865">
    <property type="entry name" value="Aminopep_P_N"/>
</dbReference>
<dbReference type="InterPro" id="IPR036005">
    <property type="entry name" value="Creatinase/aminopeptidase-like"/>
</dbReference>
<dbReference type="Proteomes" id="UP000190541">
    <property type="component" value="Unassembled WGS sequence"/>
</dbReference>
<dbReference type="InterPro" id="IPR052433">
    <property type="entry name" value="X-Pro_dipept-like"/>
</dbReference>
<evidence type="ECO:0000256" key="6">
    <source>
        <dbReference type="ARBA" id="ARBA00022801"/>
    </source>
</evidence>
<dbReference type="SUPFAM" id="SSF53092">
    <property type="entry name" value="Creatinase/prolidase N-terminal domain"/>
    <property type="match status" value="1"/>
</dbReference>
<evidence type="ECO:0000256" key="1">
    <source>
        <dbReference type="ARBA" id="ARBA00001424"/>
    </source>
</evidence>
<evidence type="ECO:0000256" key="2">
    <source>
        <dbReference type="ARBA" id="ARBA00001936"/>
    </source>
</evidence>
<evidence type="ECO:0000259" key="8">
    <source>
        <dbReference type="SMART" id="SM01011"/>
    </source>
</evidence>
<sequence>MFSKQTYIARRATLSKQVSGGIILLLGNGESPINFKDNAYPFRQDSTFLYYLGIQSPRLTAIIDVDGDRTTLFGDELSMDDIIWMGRQETLQEKAEKAGISDVLPLSTLPQVIQKAQQGRRPIHFLPPYRAENHLALSHLLAIPDPDVLQAASVELIRAVVAQRSVKSADEIGEIEKAVDISVAMHLAAMAVARPGMSENELAASVQYTAQKAGGSLAYPTILTVRGEILHNHYHGNILAEGQLVLNDSGAETAMGYAGDLTRTFPAGKQFTAVQKEAYEVVLQALQTATDALKPGVRYLDIHFLSCRTLVEGLKALGLMHGDTEEAVAAGAHTLFFQCGTGHMLGLDVHDMEDLGEQHVGYTATLLKDTTTFGLKSLRLGKALQAGYVLTVEPGLYFIPELIDQWKAANRFPQFIHYQNVEAFRRFGGIRIEDNVVITETGYRILGKPLAKTIPEIEAIRGGAF</sequence>
<protein>
    <recommendedName>
        <fullName evidence="4">Xaa-Pro aminopeptidase</fullName>
        <ecNumber evidence="4">3.4.11.9</ecNumber>
    </recommendedName>
</protein>
<keyword evidence="7" id="KW-0464">Manganese</keyword>
<evidence type="ECO:0000313" key="9">
    <source>
        <dbReference type="EMBL" id="SKB41662.1"/>
    </source>
</evidence>
<dbReference type="GO" id="GO:0006508">
    <property type="term" value="P:proteolysis"/>
    <property type="evidence" value="ECO:0007669"/>
    <property type="project" value="TreeGrafter"/>
</dbReference>
<dbReference type="Gene3D" id="3.90.230.10">
    <property type="entry name" value="Creatinase/methionine aminopeptidase superfamily"/>
    <property type="match status" value="1"/>
</dbReference>
<dbReference type="GO" id="GO:0070006">
    <property type="term" value="F:metalloaminopeptidase activity"/>
    <property type="evidence" value="ECO:0007669"/>
    <property type="project" value="InterPro"/>
</dbReference>
<dbReference type="OrthoDB" id="9806388at2"/>
<dbReference type="InterPro" id="IPR029149">
    <property type="entry name" value="Creatin/AminoP/Spt16_N"/>
</dbReference>
<keyword evidence="9" id="KW-0031">Aminopeptidase</keyword>
<dbReference type="PANTHER" id="PTHR43226">
    <property type="entry name" value="XAA-PRO AMINOPEPTIDASE 3"/>
    <property type="match status" value="1"/>
</dbReference>
<evidence type="ECO:0000256" key="3">
    <source>
        <dbReference type="ARBA" id="ARBA00008766"/>
    </source>
</evidence>
<dbReference type="InterPro" id="IPR000994">
    <property type="entry name" value="Pept_M24"/>
</dbReference>
<dbReference type="RefSeq" id="WP_079715968.1">
    <property type="nucleotide sequence ID" value="NZ_FUYS01000002.1"/>
</dbReference>
<dbReference type="SUPFAM" id="SSF55920">
    <property type="entry name" value="Creatinase/aminopeptidase"/>
    <property type="match status" value="1"/>
</dbReference>
<feature type="domain" description="Aminopeptidase P N-terminal" evidence="8">
    <location>
        <begin position="2"/>
        <end position="134"/>
    </location>
</feature>
<comment type="similarity">
    <text evidence="3">Belongs to the peptidase M24B family.</text>
</comment>
<proteinExistence type="inferred from homology"/>
<organism evidence="9 10">
    <name type="scientific">Parapedobacter luteus</name>
    <dbReference type="NCBI Taxonomy" id="623280"/>
    <lineage>
        <taxon>Bacteria</taxon>
        <taxon>Pseudomonadati</taxon>
        <taxon>Bacteroidota</taxon>
        <taxon>Sphingobacteriia</taxon>
        <taxon>Sphingobacteriales</taxon>
        <taxon>Sphingobacteriaceae</taxon>
        <taxon>Parapedobacter</taxon>
    </lineage>
</organism>
<dbReference type="STRING" id="623280.SAMN05660226_01309"/>
<evidence type="ECO:0000256" key="4">
    <source>
        <dbReference type="ARBA" id="ARBA00012574"/>
    </source>
</evidence>
<dbReference type="Gene3D" id="3.40.350.10">
    <property type="entry name" value="Creatinase/prolidase N-terminal domain"/>
    <property type="match status" value="1"/>
</dbReference>
<gene>
    <name evidence="9" type="ORF">SAMN05660226_01309</name>
</gene>
<dbReference type="CDD" id="cd01087">
    <property type="entry name" value="Prolidase"/>
    <property type="match status" value="1"/>
</dbReference>
<accession>A0A1T5B345</accession>
<dbReference type="GO" id="GO:0030145">
    <property type="term" value="F:manganese ion binding"/>
    <property type="evidence" value="ECO:0007669"/>
    <property type="project" value="InterPro"/>
</dbReference>
<dbReference type="PANTHER" id="PTHR43226:SF4">
    <property type="entry name" value="XAA-PRO AMINOPEPTIDASE 3"/>
    <property type="match status" value="1"/>
</dbReference>
<dbReference type="EMBL" id="FUYS01000002">
    <property type="protein sequence ID" value="SKB41662.1"/>
    <property type="molecule type" value="Genomic_DNA"/>
</dbReference>
<name>A0A1T5B345_9SPHI</name>
<comment type="catalytic activity">
    <reaction evidence="1">
        <text>Release of any N-terminal amino acid, including proline, that is linked to proline, even from a dipeptide or tripeptide.</text>
        <dbReference type="EC" id="3.4.11.9"/>
    </reaction>
</comment>
<dbReference type="EC" id="3.4.11.9" evidence="4"/>
<evidence type="ECO:0000256" key="7">
    <source>
        <dbReference type="ARBA" id="ARBA00023211"/>
    </source>
</evidence>
<dbReference type="SMART" id="SM01011">
    <property type="entry name" value="AMP_N"/>
    <property type="match status" value="1"/>
</dbReference>
<keyword evidence="9" id="KW-0645">Protease</keyword>
<dbReference type="Pfam" id="PF00557">
    <property type="entry name" value="Peptidase_M24"/>
    <property type="match status" value="1"/>
</dbReference>
<dbReference type="GO" id="GO:0005829">
    <property type="term" value="C:cytosol"/>
    <property type="evidence" value="ECO:0007669"/>
    <property type="project" value="TreeGrafter"/>
</dbReference>
<keyword evidence="6" id="KW-0378">Hydrolase</keyword>
<comment type="cofactor">
    <cofactor evidence="2">
        <name>Mn(2+)</name>
        <dbReference type="ChEBI" id="CHEBI:29035"/>
    </cofactor>
</comment>